<organism evidence="4 5">
    <name type="scientific">Ruixingdingia sedimenti</name>
    <dbReference type="NCBI Taxonomy" id="3073604"/>
    <lineage>
        <taxon>Bacteria</taxon>
        <taxon>Pseudomonadati</taxon>
        <taxon>Pseudomonadota</taxon>
        <taxon>Alphaproteobacteria</taxon>
        <taxon>Rhodobacterales</taxon>
        <taxon>Paracoccaceae</taxon>
        <taxon>Ruixingdingia</taxon>
    </lineage>
</organism>
<dbReference type="Gene3D" id="3.30.230.10">
    <property type="match status" value="1"/>
</dbReference>
<dbReference type="InterPro" id="IPR046843">
    <property type="entry name" value="LonB_AAA-LID"/>
</dbReference>
<dbReference type="SUPFAM" id="SSF52540">
    <property type="entry name" value="P-loop containing nucleoside triphosphate hydrolases"/>
    <property type="match status" value="1"/>
</dbReference>
<dbReference type="Gene3D" id="3.40.50.300">
    <property type="entry name" value="P-loop containing nucleotide triphosphate hydrolases"/>
    <property type="match status" value="2"/>
</dbReference>
<dbReference type="InterPro" id="IPR046844">
    <property type="entry name" value="Lon-like_helical"/>
</dbReference>
<dbReference type="Gene3D" id="1.10.8.60">
    <property type="match status" value="1"/>
</dbReference>
<dbReference type="SUPFAM" id="SSF54211">
    <property type="entry name" value="Ribosomal protein S5 domain 2-like"/>
    <property type="match status" value="1"/>
</dbReference>
<proteinExistence type="inferred from homology"/>
<keyword evidence="2" id="KW-0378">Hydrolase</keyword>
<evidence type="ECO:0000313" key="4">
    <source>
        <dbReference type="EMBL" id="MDR5651479.1"/>
    </source>
</evidence>
<dbReference type="RefSeq" id="WP_310455651.1">
    <property type="nucleotide sequence ID" value="NZ_JAVKPH010000002.1"/>
</dbReference>
<dbReference type="InterPro" id="IPR020568">
    <property type="entry name" value="Ribosomal_Su5_D2-typ_SF"/>
</dbReference>
<reference evidence="4 5" key="1">
    <citation type="submission" date="2023-09" db="EMBL/GenBank/DDBJ databases">
        <title>Xinfangfangia sedmenti sp. nov., isolated the sedment.</title>
        <authorList>
            <person name="Xu L."/>
        </authorList>
    </citation>
    <scope>NUCLEOTIDE SEQUENCE [LARGE SCALE GENOMIC DNA]</scope>
    <source>
        <strain evidence="4 5">LG-4</strain>
    </source>
</reference>
<sequence>MTDPQPATTALPATALRARLDPATLGFETTATLAPLDHLIGQDRAVEAILLSAGIGHKRFNLFVHGPEGTGRHSAVMDLLTQEAARRPAPTDWVYVHNFDAPERPRALHLPRGAGQRLKLAMQELVDDLANDIPALFESEDYQRRRAAIEEQFGGQQEAAFAALGRTAHDRGVAILRTPMGFALAPMKDGEVLKPETIARLPEAEQADIQAKVAATERDLEAFLKSVPRLQKDHRAAVARLNADMAQNAVEAGLDRVIEAFRGVAVLEDYFADLHRDLIDNAELFLQAGQREGDGAFPMAAVRLQDDLRFHRYAVNVMICRPADITEGAPVVHETLPTLSNLTGRIDHISTMGTLVTDFTLIRPGALHRANGGFLVLDAARVLAEPLAWDALKRCLETRAIHVITAAERLGLTTTTTLEPDPIPLDLRVVLVGDRRLLRLLEAFDPDFGELFGVAAEFSDEMDRTPAAIDAFARLVASVAAREGLRPVTAGGVAALVDAASRHAGDQRKLSLRVNAIWDILREADHLAARGGAATVTEAEVTGAEAAAERRADLVRERMQEMIARGTILISTRGSVMGQVNGLTVAQLGARAFGWPARITARVRMGAGQVVDIEREVKMGGPIHSKAVMILTAFLVTRYAPDMPLSLWASLGFEQSYGGVEGDSASVAELCALLSALAQVPLSQALAVTGSINQMGEVQPVGGINEKIEGFFDTCRAQGLTGRQGVLIPRQNVENLMLRADVVAAVAEGQFHIHAIGHVDQAIALLTGLPAGRRGLNGDFEPGSVNANVEVRLMDFAEARRDFARHDPTGPAAADRDE</sequence>
<feature type="domain" description="Lon proteolytic" evidence="3">
    <location>
        <begin position="574"/>
        <end position="769"/>
    </location>
</feature>
<feature type="active site" evidence="2">
    <location>
        <position position="707"/>
    </location>
</feature>
<dbReference type="Pfam" id="PF20437">
    <property type="entry name" value="LonC_helical"/>
    <property type="match status" value="1"/>
</dbReference>
<dbReference type="InterPro" id="IPR008269">
    <property type="entry name" value="Lon_proteolytic"/>
</dbReference>
<evidence type="ECO:0000256" key="2">
    <source>
        <dbReference type="PROSITE-ProRule" id="PRU01122"/>
    </source>
</evidence>
<feature type="active site" evidence="2">
    <location>
        <position position="664"/>
    </location>
</feature>
<keyword evidence="5" id="KW-1185">Reference proteome</keyword>
<comment type="similarity">
    <text evidence="2">Belongs to the peptidase S16 family.</text>
</comment>
<dbReference type="Pfam" id="PF20436">
    <property type="entry name" value="LonB_AAA-LID"/>
    <property type="match status" value="1"/>
</dbReference>
<keyword evidence="1 2" id="KW-0645">Protease</keyword>
<evidence type="ECO:0000256" key="1">
    <source>
        <dbReference type="ARBA" id="ARBA00022670"/>
    </source>
</evidence>
<evidence type="ECO:0000313" key="5">
    <source>
        <dbReference type="Proteomes" id="UP001247754"/>
    </source>
</evidence>
<dbReference type="InterPro" id="IPR027065">
    <property type="entry name" value="Lon_Prtase"/>
</dbReference>
<dbReference type="EC" id="3.4.21.53" evidence="2"/>
<dbReference type="Pfam" id="PF13654">
    <property type="entry name" value="AAA_32"/>
    <property type="match status" value="1"/>
</dbReference>
<gene>
    <name evidence="4" type="ORF">RGD00_02605</name>
</gene>
<dbReference type="EMBL" id="JAVKPH010000002">
    <property type="protein sequence ID" value="MDR5651479.1"/>
    <property type="molecule type" value="Genomic_DNA"/>
</dbReference>
<dbReference type="Pfam" id="PF05362">
    <property type="entry name" value="Lon_C"/>
    <property type="match status" value="1"/>
</dbReference>
<dbReference type="InterPro" id="IPR041699">
    <property type="entry name" value="AAA_32"/>
</dbReference>
<dbReference type="PROSITE" id="PS51786">
    <property type="entry name" value="LON_PROTEOLYTIC"/>
    <property type="match status" value="1"/>
</dbReference>
<dbReference type="InterPro" id="IPR014721">
    <property type="entry name" value="Ribsml_uS5_D2-typ_fold_subgr"/>
</dbReference>
<name>A0ABU1F3S4_9RHOB</name>
<dbReference type="PRINTS" id="PR00830">
    <property type="entry name" value="ENDOLAPTASE"/>
</dbReference>
<comment type="caution">
    <text evidence="4">The sequence shown here is derived from an EMBL/GenBank/DDBJ whole genome shotgun (WGS) entry which is preliminary data.</text>
</comment>
<accession>A0ABU1F3S4</accession>
<dbReference type="InterPro" id="IPR027417">
    <property type="entry name" value="P-loop_NTPase"/>
</dbReference>
<keyword evidence="2" id="KW-0720">Serine protease</keyword>
<comment type="catalytic activity">
    <reaction evidence="2">
        <text>Hydrolysis of proteins in presence of ATP.</text>
        <dbReference type="EC" id="3.4.21.53"/>
    </reaction>
</comment>
<evidence type="ECO:0000259" key="3">
    <source>
        <dbReference type="PROSITE" id="PS51786"/>
    </source>
</evidence>
<dbReference type="Proteomes" id="UP001247754">
    <property type="component" value="Unassembled WGS sequence"/>
</dbReference>
<protein>
    <recommendedName>
        <fullName evidence="2">endopeptidase La</fullName>
        <ecNumber evidence="2">3.4.21.53</ecNumber>
    </recommendedName>
</protein>
<dbReference type="PANTHER" id="PTHR10046">
    <property type="entry name" value="ATP DEPENDENT LON PROTEASE FAMILY MEMBER"/>
    <property type="match status" value="1"/>
</dbReference>